<keyword evidence="3" id="KW-0808">Transferase</keyword>
<dbReference type="EC" id="2.7.11.1" evidence="1"/>
<dbReference type="SMART" id="SM00220">
    <property type="entry name" value="S_TKc"/>
    <property type="match status" value="1"/>
</dbReference>
<dbReference type="Gene3D" id="1.10.510.10">
    <property type="entry name" value="Transferase(Phosphotransferase) domain 1"/>
    <property type="match status" value="2"/>
</dbReference>
<accession>A0A022PNI7</accession>
<evidence type="ECO:0000256" key="4">
    <source>
        <dbReference type="ARBA" id="ARBA00022741"/>
    </source>
</evidence>
<keyword evidence="4" id="KW-0547">Nucleotide-binding</keyword>
<proteinExistence type="predicted"/>
<sequence>MDTPSANSELDLQLNTSQLNANAAAWHVLGLLLSHGGPARPSDLASSFTLLYPNPEFIRFLCSIPNSPLRLADNQFVTFSPIGLAAIAHFFANSDVITRCLDLPDYVPRLLATNARSSNIVRTYCRKRKRLMPEIEDLPQLKKKSYFQGSGTLSRFSMLSEYDSCVLEKNMFRPSMLTKFSSGQFGSEIEKHEYDDKEFKSSNLEECGYYLSGGRFPRIHVTMAEERMNSAPLLELSLPKQTMGNSEGSKFGDIGIVNPTNSMNICTSPKLEVDEQMLVSPEENDAVTQGCESLTEDVNGKRKEVLLHESGRCRGRKENQPMDSTYKDSSEKSRCETNKEVVFMIKPRIEVHLQGQGDMLNDLTKHSSLRKSNHNDETNSKRKSISPTTENCKCRPDKGPEQFKRDKKQTSEKQKIKCNCDRNMNTKEKKEMSTENRKKDSSIINNDVEKKPFPNFEQFIVEEEEGSGGYGTVYRARRKTDGVTFAIKSPHVNANRNYVHNEMKMLERLGGKNFVIKYEGSFTSESGDCFVLEHVEHDRPEILKKEINIMDLQWYGYCLFKALAGLHKQGIVHRDIKPGNFLYSRKVNKGYLIDFNLALDMRKKFGMTDNNKSNLRSPVPIDGAKSVLPMKSSKKLVNGRSQEAVNKNAGKVSKSLLPPGNLKRKVDKAKGLTDNNSKRNIIRSQGGDGSGITCAKDGTSNRTPSAERLREPLPSQGRKELLSLAQEAMQGGGYHNASLNSPTSKRKRVAAPPADVDTKFLYPTPMPLHANGIAIRGAGLPKSKGDGKHKKESPCAGTKGFKAPEVLFRSMYQGPKADIWSAGVTLLYLIIGRSPFSGDTDQNIKEIAKLRGSEDLWEVAKLHDHESLFPTELLDVKYLSPVKLGDWCARNTRRPDFLDTAPRSLLDLVDKCLMVNPRHRITAEEALRHDFFKPCHEAFRKHRLLQ</sequence>
<dbReference type="PROSITE" id="PS50011">
    <property type="entry name" value="PROTEIN_KINASE_DOM"/>
    <property type="match status" value="1"/>
</dbReference>
<dbReference type="AlphaFoldDB" id="A0A022PNI7"/>
<dbReference type="PANTHER" id="PTHR44167">
    <property type="entry name" value="OVARIAN-SPECIFIC SERINE/THREONINE-PROTEIN KINASE LOK-RELATED"/>
    <property type="match status" value="1"/>
</dbReference>
<dbReference type="GO" id="GO:0005634">
    <property type="term" value="C:nucleus"/>
    <property type="evidence" value="ECO:0000318"/>
    <property type="project" value="GO_Central"/>
</dbReference>
<keyword evidence="10" id="KW-1185">Reference proteome</keyword>
<keyword evidence="5" id="KW-0418">Kinase</keyword>
<organism evidence="9 10">
    <name type="scientific">Erythranthe guttata</name>
    <name type="common">Yellow monkey flower</name>
    <name type="synonym">Mimulus guttatus</name>
    <dbReference type="NCBI Taxonomy" id="4155"/>
    <lineage>
        <taxon>Eukaryota</taxon>
        <taxon>Viridiplantae</taxon>
        <taxon>Streptophyta</taxon>
        <taxon>Embryophyta</taxon>
        <taxon>Tracheophyta</taxon>
        <taxon>Spermatophyta</taxon>
        <taxon>Magnoliopsida</taxon>
        <taxon>eudicotyledons</taxon>
        <taxon>Gunneridae</taxon>
        <taxon>Pentapetalae</taxon>
        <taxon>asterids</taxon>
        <taxon>lamiids</taxon>
        <taxon>Lamiales</taxon>
        <taxon>Phrymaceae</taxon>
        <taxon>Erythranthe</taxon>
    </lineage>
</organism>
<gene>
    <name evidence="9" type="ORF">MIMGU_mgv1a000904mg</name>
</gene>
<dbReference type="FunFam" id="1.10.510.10:FF:001725">
    <property type="entry name" value="Kinase like protein"/>
    <property type="match status" value="1"/>
</dbReference>
<dbReference type="InterPro" id="IPR008271">
    <property type="entry name" value="Ser/Thr_kinase_AS"/>
</dbReference>
<dbReference type="GO" id="GO:0004674">
    <property type="term" value="F:protein serine/threonine kinase activity"/>
    <property type="evidence" value="ECO:0000318"/>
    <property type="project" value="GO_Central"/>
</dbReference>
<dbReference type="InterPro" id="IPR011009">
    <property type="entry name" value="Kinase-like_dom_sf"/>
</dbReference>
<dbReference type="Pfam" id="PF00069">
    <property type="entry name" value="Pkinase"/>
    <property type="match status" value="2"/>
</dbReference>
<dbReference type="GO" id="GO:0005524">
    <property type="term" value="F:ATP binding"/>
    <property type="evidence" value="ECO:0007669"/>
    <property type="project" value="UniProtKB-KW"/>
</dbReference>
<feature type="region of interest" description="Disordered" evidence="7">
    <location>
        <begin position="637"/>
        <end position="716"/>
    </location>
</feature>
<reference evidence="9 10" key="1">
    <citation type="journal article" date="2013" name="Proc. Natl. Acad. Sci. U.S.A.">
        <title>Fine-scale variation in meiotic recombination in Mimulus inferred from population shotgun sequencing.</title>
        <authorList>
            <person name="Hellsten U."/>
            <person name="Wright K.M."/>
            <person name="Jenkins J."/>
            <person name="Shu S."/>
            <person name="Yuan Y."/>
            <person name="Wessler S.R."/>
            <person name="Schmutz J."/>
            <person name="Willis J.H."/>
            <person name="Rokhsar D.S."/>
        </authorList>
    </citation>
    <scope>NUCLEOTIDE SEQUENCE [LARGE SCALE GENOMIC DNA]</scope>
    <source>
        <strain evidence="10">cv. DUN x IM62</strain>
    </source>
</reference>
<dbReference type="eggNOG" id="KOG1167">
    <property type="taxonomic scope" value="Eukaryota"/>
</dbReference>
<feature type="compositionally biased region" description="Polar residues" evidence="7">
    <location>
        <begin position="673"/>
        <end position="683"/>
    </location>
</feature>
<evidence type="ECO:0000256" key="2">
    <source>
        <dbReference type="ARBA" id="ARBA00022527"/>
    </source>
</evidence>
<dbReference type="GO" id="GO:0005737">
    <property type="term" value="C:cytoplasm"/>
    <property type="evidence" value="ECO:0000318"/>
    <property type="project" value="GO_Central"/>
</dbReference>
<dbReference type="Proteomes" id="UP000030748">
    <property type="component" value="Unassembled WGS sequence"/>
</dbReference>
<dbReference type="FunFam" id="1.10.510.10:FF:001893">
    <property type="entry name" value="Probable serine/threonine-protein kinase DDB_G0291918"/>
    <property type="match status" value="1"/>
</dbReference>
<evidence type="ECO:0000259" key="8">
    <source>
        <dbReference type="PROSITE" id="PS50011"/>
    </source>
</evidence>
<keyword evidence="2" id="KW-0723">Serine/threonine-protein kinase</keyword>
<dbReference type="STRING" id="4155.A0A022PNI7"/>
<dbReference type="EMBL" id="KI632352">
    <property type="protein sequence ID" value="EYU17872.1"/>
    <property type="molecule type" value="Genomic_DNA"/>
</dbReference>
<feature type="region of interest" description="Disordered" evidence="7">
    <location>
        <begin position="314"/>
        <end position="333"/>
    </location>
</feature>
<feature type="compositionally biased region" description="Basic and acidic residues" evidence="7">
    <location>
        <begin position="705"/>
        <end position="716"/>
    </location>
</feature>
<feature type="region of interest" description="Disordered" evidence="7">
    <location>
        <begin position="732"/>
        <end position="752"/>
    </location>
</feature>
<evidence type="ECO:0000256" key="6">
    <source>
        <dbReference type="ARBA" id="ARBA00022840"/>
    </source>
</evidence>
<dbReference type="InterPro" id="IPR000719">
    <property type="entry name" value="Prot_kinase_dom"/>
</dbReference>
<name>A0A022PNI7_ERYGU</name>
<feature type="compositionally biased region" description="Basic and acidic residues" evidence="7">
    <location>
        <begin position="392"/>
        <end position="417"/>
    </location>
</feature>
<dbReference type="GO" id="GO:0007165">
    <property type="term" value="P:signal transduction"/>
    <property type="evidence" value="ECO:0000318"/>
    <property type="project" value="GO_Central"/>
</dbReference>
<evidence type="ECO:0000313" key="9">
    <source>
        <dbReference type="EMBL" id="EYU17872.1"/>
    </source>
</evidence>
<evidence type="ECO:0000313" key="10">
    <source>
        <dbReference type="Proteomes" id="UP000030748"/>
    </source>
</evidence>
<evidence type="ECO:0000256" key="3">
    <source>
        <dbReference type="ARBA" id="ARBA00022679"/>
    </source>
</evidence>
<feature type="region of interest" description="Disordered" evidence="7">
    <location>
        <begin position="368"/>
        <end position="417"/>
    </location>
</feature>
<dbReference type="PROSITE" id="PS00108">
    <property type="entry name" value="PROTEIN_KINASE_ST"/>
    <property type="match status" value="1"/>
</dbReference>
<evidence type="ECO:0000256" key="5">
    <source>
        <dbReference type="ARBA" id="ARBA00022777"/>
    </source>
</evidence>
<dbReference type="GO" id="GO:0000727">
    <property type="term" value="P:double-strand break repair via break-induced replication"/>
    <property type="evidence" value="ECO:0000318"/>
    <property type="project" value="GO_Central"/>
</dbReference>
<keyword evidence="6" id="KW-0067">ATP-binding</keyword>
<evidence type="ECO:0000256" key="1">
    <source>
        <dbReference type="ARBA" id="ARBA00012513"/>
    </source>
</evidence>
<dbReference type="PANTHER" id="PTHR44167:SF23">
    <property type="entry name" value="CDC7 KINASE, ISOFORM A-RELATED"/>
    <property type="match status" value="1"/>
</dbReference>
<dbReference type="SUPFAM" id="SSF56112">
    <property type="entry name" value="Protein kinase-like (PK-like)"/>
    <property type="match status" value="1"/>
</dbReference>
<protein>
    <recommendedName>
        <fullName evidence="1">non-specific serine/threonine protein kinase</fullName>
        <ecNumber evidence="1">2.7.11.1</ecNumber>
    </recommendedName>
</protein>
<evidence type="ECO:0000256" key="7">
    <source>
        <dbReference type="SAM" id="MobiDB-lite"/>
    </source>
</evidence>
<feature type="domain" description="Protein kinase" evidence="8">
    <location>
        <begin position="459"/>
        <end position="932"/>
    </location>
</feature>